<name>A0AAD7SKM1_9TELE</name>
<gene>
    <name evidence="2" type="ORF">AAFF_G00341320</name>
</gene>
<dbReference type="EMBL" id="JAINUG010000054">
    <property type="protein sequence ID" value="KAJ8404359.1"/>
    <property type="molecule type" value="Genomic_DNA"/>
</dbReference>
<protein>
    <submittedName>
        <fullName evidence="2">Uncharacterized protein</fullName>
    </submittedName>
</protein>
<dbReference type="AlphaFoldDB" id="A0AAD7SKM1"/>
<accession>A0AAD7SKM1</accession>
<evidence type="ECO:0000256" key="1">
    <source>
        <dbReference type="SAM" id="MobiDB-lite"/>
    </source>
</evidence>
<sequence length="124" mass="13438">MQSCPKVDLEVNCDSHFGARQRRRRPRSPPDALSESTAASELGRAAPRGLIDIPAAAPFVFPEPWRSRAVTVSVPLFPSFPPVSGPNSAFLRQLRRVGSQGRLADAHLEPKPGTKSAIVSNRQS</sequence>
<keyword evidence="3" id="KW-1185">Reference proteome</keyword>
<dbReference type="Proteomes" id="UP001221898">
    <property type="component" value="Unassembled WGS sequence"/>
</dbReference>
<reference evidence="2" key="1">
    <citation type="journal article" date="2023" name="Science">
        <title>Genome structures resolve the early diversification of teleost fishes.</title>
        <authorList>
            <person name="Parey E."/>
            <person name="Louis A."/>
            <person name="Montfort J."/>
            <person name="Bouchez O."/>
            <person name="Roques C."/>
            <person name="Iampietro C."/>
            <person name="Lluch J."/>
            <person name="Castinel A."/>
            <person name="Donnadieu C."/>
            <person name="Desvignes T."/>
            <person name="Floi Bucao C."/>
            <person name="Jouanno E."/>
            <person name="Wen M."/>
            <person name="Mejri S."/>
            <person name="Dirks R."/>
            <person name="Jansen H."/>
            <person name="Henkel C."/>
            <person name="Chen W.J."/>
            <person name="Zahm M."/>
            <person name="Cabau C."/>
            <person name="Klopp C."/>
            <person name="Thompson A.W."/>
            <person name="Robinson-Rechavi M."/>
            <person name="Braasch I."/>
            <person name="Lecointre G."/>
            <person name="Bobe J."/>
            <person name="Postlethwait J.H."/>
            <person name="Berthelot C."/>
            <person name="Roest Crollius H."/>
            <person name="Guiguen Y."/>
        </authorList>
    </citation>
    <scope>NUCLEOTIDE SEQUENCE</scope>
    <source>
        <strain evidence="2">NC1722</strain>
    </source>
</reference>
<feature type="region of interest" description="Disordered" evidence="1">
    <location>
        <begin position="15"/>
        <end position="41"/>
    </location>
</feature>
<evidence type="ECO:0000313" key="3">
    <source>
        <dbReference type="Proteomes" id="UP001221898"/>
    </source>
</evidence>
<comment type="caution">
    <text evidence="2">The sequence shown here is derived from an EMBL/GenBank/DDBJ whole genome shotgun (WGS) entry which is preliminary data.</text>
</comment>
<evidence type="ECO:0000313" key="2">
    <source>
        <dbReference type="EMBL" id="KAJ8404359.1"/>
    </source>
</evidence>
<proteinExistence type="predicted"/>
<organism evidence="2 3">
    <name type="scientific">Aldrovandia affinis</name>
    <dbReference type="NCBI Taxonomy" id="143900"/>
    <lineage>
        <taxon>Eukaryota</taxon>
        <taxon>Metazoa</taxon>
        <taxon>Chordata</taxon>
        <taxon>Craniata</taxon>
        <taxon>Vertebrata</taxon>
        <taxon>Euteleostomi</taxon>
        <taxon>Actinopterygii</taxon>
        <taxon>Neopterygii</taxon>
        <taxon>Teleostei</taxon>
        <taxon>Notacanthiformes</taxon>
        <taxon>Halosauridae</taxon>
        <taxon>Aldrovandia</taxon>
    </lineage>
</organism>
<feature type="region of interest" description="Disordered" evidence="1">
    <location>
        <begin position="101"/>
        <end position="124"/>
    </location>
</feature>